<dbReference type="InterPro" id="IPR050266">
    <property type="entry name" value="AB_hydrolase_sf"/>
</dbReference>
<dbReference type="EMBL" id="LFXA01000014">
    <property type="protein sequence ID" value="KNB50642.1"/>
    <property type="molecule type" value="Genomic_DNA"/>
</dbReference>
<dbReference type="AlphaFoldDB" id="A0A0K9XDB8"/>
<dbReference type="PANTHER" id="PTHR43798">
    <property type="entry name" value="MONOACYLGLYCEROL LIPASE"/>
    <property type="match status" value="1"/>
</dbReference>
<dbReference type="PRINTS" id="PR00111">
    <property type="entry name" value="ABHYDROLASE"/>
</dbReference>
<organism evidence="3 4">
    <name type="scientific">Streptomyces caatingaensis</name>
    <dbReference type="NCBI Taxonomy" id="1678637"/>
    <lineage>
        <taxon>Bacteria</taxon>
        <taxon>Bacillati</taxon>
        <taxon>Actinomycetota</taxon>
        <taxon>Actinomycetes</taxon>
        <taxon>Kitasatosporales</taxon>
        <taxon>Streptomycetaceae</taxon>
        <taxon>Streptomyces</taxon>
    </lineage>
</organism>
<proteinExistence type="predicted"/>
<dbReference type="SUPFAM" id="SSF53474">
    <property type="entry name" value="alpha/beta-Hydrolases"/>
    <property type="match status" value="1"/>
</dbReference>
<accession>A0A0K9XDB8</accession>
<evidence type="ECO:0000259" key="2">
    <source>
        <dbReference type="Pfam" id="PF12697"/>
    </source>
</evidence>
<dbReference type="GO" id="GO:0016787">
    <property type="term" value="F:hydrolase activity"/>
    <property type="evidence" value="ECO:0007669"/>
    <property type="project" value="UniProtKB-KW"/>
</dbReference>
<evidence type="ECO:0000313" key="3">
    <source>
        <dbReference type="EMBL" id="KNB50642.1"/>
    </source>
</evidence>
<evidence type="ECO:0000313" key="4">
    <source>
        <dbReference type="Proteomes" id="UP000037288"/>
    </source>
</evidence>
<dbReference type="PANTHER" id="PTHR43798:SF31">
    <property type="entry name" value="AB HYDROLASE SUPERFAMILY PROTEIN YCLE"/>
    <property type="match status" value="1"/>
</dbReference>
<gene>
    <name evidence="3" type="ORF">AC230_20945</name>
</gene>
<dbReference type="InterPro" id="IPR029058">
    <property type="entry name" value="AB_hydrolase_fold"/>
</dbReference>
<dbReference type="PRINTS" id="PR00412">
    <property type="entry name" value="EPOXHYDRLASE"/>
</dbReference>
<dbReference type="Proteomes" id="UP000037288">
    <property type="component" value="Unassembled WGS sequence"/>
</dbReference>
<protein>
    <recommendedName>
        <fullName evidence="2">AB hydrolase-1 domain-containing protein</fullName>
    </recommendedName>
</protein>
<feature type="domain" description="AB hydrolase-1" evidence="2">
    <location>
        <begin position="21"/>
        <end position="256"/>
    </location>
</feature>
<dbReference type="STRING" id="1678637.AC230_20945"/>
<keyword evidence="1" id="KW-0378">Hydrolase</keyword>
<dbReference type="Pfam" id="PF12697">
    <property type="entry name" value="Abhydrolase_6"/>
    <property type="match status" value="1"/>
</dbReference>
<evidence type="ECO:0000256" key="1">
    <source>
        <dbReference type="ARBA" id="ARBA00022801"/>
    </source>
</evidence>
<dbReference type="Gene3D" id="3.40.50.1820">
    <property type="entry name" value="alpha/beta hydrolase"/>
    <property type="match status" value="1"/>
</dbReference>
<name>A0A0K9XDB8_9ACTN</name>
<reference evidence="4" key="1">
    <citation type="submission" date="2015-07" db="EMBL/GenBank/DDBJ databases">
        <title>Draft genome sequence of Streptomyces sp. CMAA 1322, a bacterium isolated from Caatinga biome, from dry forest semiarid of Brazil.</title>
        <authorList>
            <person name="Santos S.N."/>
            <person name="Gacesa R."/>
            <person name="Taketani R.G."/>
            <person name="Long P.F."/>
            <person name="Melo I.S."/>
        </authorList>
    </citation>
    <scope>NUCLEOTIDE SEQUENCE [LARGE SCALE GENOMIC DNA]</scope>
    <source>
        <strain evidence="4">CMAA 1322</strain>
    </source>
</reference>
<sequence>MACRIVPSTAPPDGRLLPDPLLFVGGAFQNKDSWLVHQRFLTPYADVITVDLPGTGDTGRLPVRHGSAFYARALDHLLTELARPRVNLVGVSYGAFVAYGFAQRSPERVARMALSGMSDRLPAEMRAVCTRLAGLLRSGRTVEFAETVLAHIMPSRPSGPAGRGEALAFMLRSQFTGLPRGTAEQYADHYERVLAHPRLRPGLRDVPTLVFTGEHDACTPPDAGRRVAAAIPGSLFATVADAGHLVCLERPEEFSEILLRFFSGRRIDELPYCACEPGVPSRAG</sequence>
<dbReference type="PATRIC" id="fig|1678637.3.peg.4487"/>
<dbReference type="GO" id="GO:0016020">
    <property type="term" value="C:membrane"/>
    <property type="evidence" value="ECO:0007669"/>
    <property type="project" value="TreeGrafter"/>
</dbReference>
<dbReference type="InterPro" id="IPR000639">
    <property type="entry name" value="Epox_hydrolase-like"/>
</dbReference>
<keyword evidence="4" id="KW-1185">Reference proteome</keyword>
<comment type="caution">
    <text evidence="3">The sequence shown here is derived from an EMBL/GenBank/DDBJ whole genome shotgun (WGS) entry which is preliminary data.</text>
</comment>
<dbReference type="InterPro" id="IPR000073">
    <property type="entry name" value="AB_hydrolase_1"/>
</dbReference>